<gene>
    <name evidence="2" type="ORF">FLAPXU55_03886</name>
</gene>
<dbReference type="PROSITE" id="PS51257">
    <property type="entry name" value="PROKAR_LIPOPROTEIN"/>
    <property type="match status" value="1"/>
</dbReference>
<comment type="caution">
    <text evidence="2">The sequence shown here is derived from an EMBL/GenBank/DDBJ whole genome shotgun (WGS) entry which is preliminary data.</text>
</comment>
<feature type="chain" id="PRO_5040141453" description="Lipoprotein" evidence="1">
    <location>
        <begin position="21"/>
        <end position="231"/>
    </location>
</feature>
<sequence length="231" mass="26717">MKNLISIFIILLLMSCRNTAENVSSKKDRKDEVSVKELSQTKIDTSVKVSPPFILNNIKCNWKQIDSVSGAITIELRDYKTQRILLSYSDYFKSGNDVNAEDYFNEHFQDLNFDGFKDFLITSSGSTAMTDLVNIYLFNEKTKSFEFSEELSDNTIDEVDKVNRKLSTSSFTIDNEIRKKHYFNKNGTIKYSEIITRLDLSQNDSVGYYKDKYEKIVNGKVVITKEYTIIN</sequence>
<evidence type="ECO:0008006" key="4">
    <source>
        <dbReference type="Google" id="ProtNLM"/>
    </source>
</evidence>
<organism evidence="2 3">
    <name type="scientific">Flavobacterium panici</name>
    <dbReference type="NCBI Taxonomy" id="2654843"/>
    <lineage>
        <taxon>Bacteria</taxon>
        <taxon>Pseudomonadati</taxon>
        <taxon>Bacteroidota</taxon>
        <taxon>Flavobacteriia</taxon>
        <taxon>Flavobacteriales</taxon>
        <taxon>Flavobacteriaceae</taxon>
        <taxon>Flavobacterium</taxon>
    </lineage>
</organism>
<dbReference type="Proteomes" id="UP000533639">
    <property type="component" value="Unassembled WGS sequence"/>
</dbReference>
<accession>A0A9N8J541</accession>
<evidence type="ECO:0000313" key="2">
    <source>
        <dbReference type="EMBL" id="CAC9976162.1"/>
    </source>
</evidence>
<evidence type="ECO:0000313" key="3">
    <source>
        <dbReference type="Proteomes" id="UP000533639"/>
    </source>
</evidence>
<dbReference type="EMBL" id="CAIJDE010000059">
    <property type="protein sequence ID" value="CAC9976162.1"/>
    <property type="molecule type" value="Genomic_DNA"/>
</dbReference>
<name>A0A9N8J541_9FLAO</name>
<keyword evidence="1" id="KW-0732">Signal</keyword>
<protein>
    <recommendedName>
        <fullName evidence="4">Lipoprotein</fullName>
    </recommendedName>
</protein>
<dbReference type="NCBIfam" id="NF047539">
    <property type="entry name" value="XAC2610_fam"/>
    <property type="match status" value="1"/>
</dbReference>
<dbReference type="InterPro" id="IPR058087">
    <property type="entry name" value="XAC2610_dom"/>
</dbReference>
<dbReference type="RefSeq" id="WP_180860395.1">
    <property type="nucleotide sequence ID" value="NZ_CAIJDE010000059.1"/>
</dbReference>
<reference evidence="2 3" key="1">
    <citation type="submission" date="2020-06" db="EMBL/GenBank/DDBJ databases">
        <authorList>
            <person name="Criscuolo A."/>
        </authorList>
    </citation>
    <scope>NUCLEOTIDE SEQUENCE [LARGE SCALE GENOMIC DNA]</scope>
    <source>
        <strain evidence="2">PXU-55</strain>
    </source>
</reference>
<evidence type="ECO:0000256" key="1">
    <source>
        <dbReference type="SAM" id="SignalP"/>
    </source>
</evidence>
<keyword evidence="3" id="KW-1185">Reference proteome</keyword>
<dbReference type="AlphaFoldDB" id="A0A9N8J541"/>
<proteinExistence type="predicted"/>
<feature type="signal peptide" evidence="1">
    <location>
        <begin position="1"/>
        <end position="20"/>
    </location>
</feature>